<dbReference type="EMBL" id="CP012150">
    <property type="protein sequence ID" value="AKS35058.1"/>
    <property type="molecule type" value="Genomic_DNA"/>
</dbReference>
<organism evidence="2 3">
    <name type="scientific">Mycolicibacterium goodii</name>
    <name type="common">Mycobacterium goodii</name>
    <dbReference type="NCBI Taxonomy" id="134601"/>
    <lineage>
        <taxon>Bacteria</taxon>
        <taxon>Bacillati</taxon>
        <taxon>Actinomycetota</taxon>
        <taxon>Actinomycetes</taxon>
        <taxon>Mycobacteriales</taxon>
        <taxon>Mycobacteriaceae</taxon>
        <taxon>Mycolicibacterium</taxon>
    </lineage>
</organism>
<dbReference type="STRING" id="134601.AFA91_27720"/>
<dbReference type="OrthoDB" id="3775810at2"/>
<name>A0A0K0XCD0_MYCGD</name>
<dbReference type="Proteomes" id="UP000062255">
    <property type="component" value="Chromosome"/>
</dbReference>
<dbReference type="InterPro" id="IPR025235">
    <property type="entry name" value="DUF4178"/>
</dbReference>
<reference evidence="2 3" key="1">
    <citation type="submission" date="2015-07" db="EMBL/GenBank/DDBJ databases">
        <title>Complete genome sequence of Mycobacterium goodii X7B, a facultative thermophilic biodesulfurizing bacterium.</title>
        <authorList>
            <person name="Yu B."/>
            <person name="Li F."/>
            <person name="Xu P."/>
        </authorList>
    </citation>
    <scope>NUCLEOTIDE SEQUENCE [LARGE SCALE GENOMIC DNA]</scope>
    <source>
        <strain evidence="2 3">X7B</strain>
    </source>
</reference>
<dbReference type="KEGG" id="mgo:AFA91_27720"/>
<feature type="domain" description="DUF4178" evidence="1">
    <location>
        <begin position="54"/>
        <end position="189"/>
    </location>
</feature>
<evidence type="ECO:0000313" key="3">
    <source>
        <dbReference type="Proteomes" id="UP000062255"/>
    </source>
</evidence>
<dbReference type="AlphaFoldDB" id="A0A0K0XCD0"/>
<proteinExistence type="predicted"/>
<evidence type="ECO:0000259" key="1">
    <source>
        <dbReference type="Pfam" id="PF13785"/>
    </source>
</evidence>
<dbReference type="RefSeq" id="WP_049747516.1">
    <property type="nucleotide sequence ID" value="NZ_CP012150.1"/>
</dbReference>
<protein>
    <recommendedName>
        <fullName evidence="1">DUF4178 domain-containing protein</fullName>
    </recommendedName>
</protein>
<evidence type="ECO:0000313" key="2">
    <source>
        <dbReference type="EMBL" id="AKS35058.1"/>
    </source>
</evidence>
<dbReference type="PATRIC" id="fig|134601.6.peg.5722"/>
<dbReference type="Pfam" id="PF13785">
    <property type="entry name" value="DUF4178"/>
    <property type="match status" value="1"/>
</dbReference>
<sequence>MGTLLIVLAVLLFIAAAVVLVIALRKPREAQQPRARQDPLKFAEMPRFGPRQLGPGAIVSHGGIDYVVRGSVTLREGPFVWWEHLLEGGPEPVWFSVEEDEGRLELAMWRRLPGASLQPGGEHTVDGVVYRETERGSASYTTEGTTGLPPAGDMTYVDYANADETMFLGFEQWAPTMGWEVSAGRAVSPGELTVYPAPPATD</sequence>
<accession>A0A0K0XCD0</accession>
<gene>
    <name evidence="2" type="ORF">AFA91_27720</name>
</gene>